<dbReference type="EMBL" id="QOWE01000020">
    <property type="protein sequence ID" value="RCR67343.1"/>
    <property type="molecule type" value="Genomic_DNA"/>
</dbReference>
<comment type="caution">
    <text evidence="1">The sequence shown here is derived from an EMBL/GenBank/DDBJ whole genome shotgun (WGS) entry which is preliminary data.</text>
</comment>
<name>A0A368JLA7_9BACT</name>
<dbReference type="AlphaFoldDB" id="A0A368JLA7"/>
<dbReference type="RefSeq" id="WP_114408343.1">
    <property type="nucleotide sequence ID" value="NZ_QOWE01000020.1"/>
</dbReference>
<accession>A0A368JLA7</accession>
<proteinExistence type="predicted"/>
<reference evidence="1 2" key="1">
    <citation type="submission" date="2018-07" db="EMBL/GenBank/DDBJ databases">
        <title>Genome analysis of Larkinella rosea.</title>
        <authorList>
            <person name="Zhou Z."/>
            <person name="Wang G."/>
        </authorList>
    </citation>
    <scope>NUCLEOTIDE SEQUENCE [LARGE SCALE GENOMIC DNA]</scope>
    <source>
        <strain evidence="2">zzj9</strain>
    </source>
</reference>
<sequence>MNKVDDRLVSIFETIKSDICNLVEYRARGETIEIITQFTTLNNCVVSVFLSVKEDKIIVSDGGWLHRDKYNDQGLIDELPIVTRINTQIIEYYKIKQTQSKQNINYFYKTTNKKELVSSLVLELSQFIVASVNSRILSYSKEEDVNDSKKAFHDQVNGYIKSLFRDVETNEYIKVNEQYRVKFDCIFRIKVRPFLLMYISGSNNSVFNKDISQAVVNFNVVNRNAVADEYFTKIAILNTQAPGYNKAKSDFYLAELREAADMPLIDYFNPAELTLIENLRPKTA</sequence>
<keyword evidence="2" id="KW-1185">Reference proteome</keyword>
<dbReference type="Proteomes" id="UP000253383">
    <property type="component" value="Unassembled WGS sequence"/>
</dbReference>
<protein>
    <recommendedName>
        <fullName evidence="3">DUF1828 domain-containing protein</fullName>
    </recommendedName>
</protein>
<gene>
    <name evidence="1" type="ORF">DUE52_22715</name>
</gene>
<evidence type="ECO:0000313" key="1">
    <source>
        <dbReference type="EMBL" id="RCR67343.1"/>
    </source>
</evidence>
<evidence type="ECO:0000313" key="2">
    <source>
        <dbReference type="Proteomes" id="UP000253383"/>
    </source>
</evidence>
<evidence type="ECO:0008006" key="3">
    <source>
        <dbReference type="Google" id="ProtNLM"/>
    </source>
</evidence>
<organism evidence="1 2">
    <name type="scientific">Larkinella punicea</name>
    <dbReference type="NCBI Taxonomy" id="2315727"/>
    <lineage>
        <taxon>Bacteria</taxon>
        <taxon>Pseudomonadati</taxon>
        <taxon>Bacteroidota</taxon>
        <taxon>Cytophagia</taxon>
        <taxon>Cytophagales</taxon>
        <taxon>Spirosomataceae</taxon>
        <taxon>Larkinella</taxon>
    </lineage>
</organism>